<dbReference type="Gene3D" id="3.40.50.1820">
    <property type="entry name" value="alpha/beta hydrolase"/>
    <property type="match status" value="1"/>
</dbReference>
<dbReference type="Pfam" id="PF07859">
    <property type="entry name" value="Abhydrolase_3"/>
    <property type="match status" value="1"/>
</dbReference>
<dbReference type="GO" id="GO:0004806">
    <property type="term" value="F:triacylglycerol lipase activity"/>
    <property type="evidence" value="ECO:0007669"/>
    <property type="project" value="TreeGrafter"/>
</dbReference>
<dbReference type="InterPro" id="IPR002168">
    <property type="entry name" value="Lipase_GDXG_HIS_AS"/>
</dbReference>
<evidence type="ECO:0000256" key="4">
    <source>
        <dbReference type="SAM" id="Coils"/>
    </source>
</evidence>
<sequence>MGDLLIDKTPVQQIIELTPKADLDNYYYNSLLDCINQSQTALVNSIQETQKQNKTKQKKKAKEMLQTKEVLEKKIEVIKKLFIDLFNPISYCWDDILLQLNRDLIKYTKRKEKGNDQKQKQKQKQKTKEGLEEDDFFQKKYIFYPKKSWSILSLGYVLRDLFDNLKIIISNKKLKKKSNKKQLQKLRPFVDLFQIIVYILKFQELSFSQTETQLTKRKTKTGRKTKTKRKRKTKTNNLNNESSSSEDELIKLSEEDKSESESESDNNVMNTNQEGKIENRQPHDNFYISEELIQKQEPDILNLKKPIPYYFVYQFEKTFSTMCNKVNGAYAACGWSYKTKNIILRRIKFAMSSMKYMTFHRRAARRAAVLKDECALQYLLGLWNTTESNRLIRWIAFRPFPRIKYERLRYISGTDSDCALSKSKGTYKGRSIPIRLISKSKKPMENSTFVLHFHGGGFIAHSSFSHSPYLRNWVKETGCTVISVDYTNPPKKHFPYQTNECYQAYLWLITQKPNSKIIIAGDSAGGCLAITAFIKIWKHKLDKQPDALLLAYPVTNMKYQFGLSRVLFSNDPFFSYSILKTCLDCYLPENESILYQNNNGELKKKAKKKKKKIGNNTAFSKDLDYSKPLLNDKFNQIDDEDDEIDNFEEEEEQQQQQQQKEKENNKSEKKINPLFAPLYMPDECIKAFPKTLILGGLFDPLLDDYTLLAERFNYLNHPDFNYRIYRLPHGFWSLENMLKESKIPNKHTIDFIKEVFN</sequence>
<feature type="coiled-coil region" evidence="4">
    <location>
        <begin position="54"/>
        <end position="81"/>
    </location>
</feature>
<dbReference type="AlphaFoldDB" id="A0AAV8ACK8"/>
<evidence type="ECO:0000313" key="8">
    <source>
        <dbReference type="Proteomes" id="UP001146793"/>
    </source>
</evidence>
<dbReference type="PANTHER" id="PTHR23025:SF3">
    <property type="entry name" value="HORMONE-SENSITIVE LIPASE"/>
    <property type="match status" value="1"/>
</dbReference>
<dbReference type="GO" id="GO:0005829">
    <property type="term" value="C:cytosol"/>
    <property type="evidence" value="ECO:0007669"/>
    <property type="project" value="TreeGrafter"/>
</dbReference>
<dbReference type="PANTHER" id="PTHR23025">
    <property type="entry name" value="TRIACYLGLYCEROL LIPASE"/>
    <property type="match status" value="1"/>
</dbReference>
<feature type="region of interest" description="Disordered" evidence="5">
    <location>
        <begin position="213"/>
        <end position="278"/>
    </location>
</feature>
<evidence type="ECO:0000256" key="1">
    <source>
        <dbReference type="ARBA" id="ARBA00010515"/>
    </source>
</evidence>
<keyword evidence="4" id="KW-0175">Coiled coil</keyword>
<name>A0AAV8ACK8_9EUKA</name>
<accession>A0AAV8ACK8</accession>
<protein>
    <submittedName>
        <fullName evidence="7">Triacylglycerol lipase</fullName>
    </submittedName>
</protein>
<gene>
    <name evidence="7" type="ORF">M0812_04846</name>
</gene>
<feature type="active site" evidence="3">
    <location>
        <position position="523"/>
    </location>
</feature>
<dbReference type="PROSITE" id="PS01174">
    <property type="entry name" value="LIPASE_GDXG_SER"/>
    <property type="match status" value="1"/>
</dbReference>
<dbReference type="EMBL" id="JANTQA010000010">
    <property type="protein sequence ID" value="KAJ3451176.1"/>
    <property type="molecule type" value="Genomic_DNA"/>
</dbReference>
<organism evidence="7 8">
    <name type="scientific">Anaeramoeba flamelloides</name>
    <dbReference type="NCBI Taxonomy" id="1746091"/>
    <lineage>
        <taxon>Eukaryota</taxon>
        <taxon>Metamonada</taxon>
        <taxon>Anaeramoebidae</taxon>
        <taxon>Anaeramoeba</taxon>
    </lineage>
</organism>
<dbReference type="InterPro" id="IPR013094">
    <property type="entry name" value="AB_hydrolase_3"/>
</dbReference>
<dbReference type="PROSITE" id="PS01173">
    <property type="entry name" value="LIPASE_GDXG_HIS"/>
    <property type="match status" value="1"/>
</dbReference>
<comment type="similarity">
    <text evidence="1">Belongs to the 'GDXG' lipolytic enzyme family.</text>
</comment>
<dbReference type="GO" id="GO:0004771">
    <property type="term" value="F:sterol ester esterase activity"/>
    <property type="evidence" value="ECO:0007669"/>
    <property type="project" value="TreeGrafter"/>
</dbReference>
<dbReference type="Proteomes" id="UP001146793">
    <property type="component" value="Unassembled WGS sequence"/>
</dbReference>
<evidence type="ECO:0000256" key="3">
    <source>
        <dbReference type="PROSITE-ProRule" id="PRU10038"/>
    </source>
</evidence>
<dbReference type="InterPro" id="IPR033140">
    <property type="entry name" value="Lipase_GDXG_put_SER_AS"/>
</dbReference>
<reference evidence="7" key="1">
    <citation type="submission" date="2022-08" db="EMBL/GenBank/DDBJ databases">
        <title>Novel sulphate-reducing endosymbionts in the free-living metamonad Anaeramoeba.</title>
        <authorList>
            <person name="Jerlstrom-Hultqvist J."/>
            <person name="Cepicka I."/>
            <person name="Gallot-Lavallee L."/>
            <person name="Salas-Leiva D."/>
            <person name="Curtis B.A."/>
            <person name="Zahonova K."/>
            <person name="Pipaliya S."/>
            <person name="Dacks J."/>
            <person name="Roger A.J."/>
        </authorList>
    </citation>
    <scope>NUCLEOTIDE SEQUENCE</scope>
    <source>
        <strain evidence="7">Busselton2</strain>
    </source>
</reference>
<feature type="region of interest" description="Disordered" evidence="5">
    <location>
        <begin position="647"/>
        <end position="667"/>
    </location>
</feature>
<comment type="caution">
    <text evidence="7">The sequence shown here is derived from an EMBL/GenBank/DDBJ whole genome shotgun (WGS) entry which is preliminary data.</text>
</comment>
<proteinExistence type="inferred from homology"/>
<dbReference type="InterPro" id="IPR029058">
    <property type="entry name" value="AB_hydrolase_fold"/>
</dbReference>
<evidence type="ECO:0000259" key="6">
    <source>
        <dbReference type="Pfam" id="PF07859"/>
    </source>
</evidence>
<evidence type="ECO:0000313" key="7">
    <source>
        <dbReference type="EMBL" id="KAJ3451176.1"/>
    </source>
</evidence>
<evidence type="ECO:0000256" key="2">
    <source>
        <dbReference type="ARBA" id="ARBA00022801"/>
    </source>
</evidence>
<dbReference type="SUPFAM" id="SSF53474">
    <property type="entry name" value="alpha/beta-Hydrolases"/>
    <property type="match status" value="1"/>
</dbReference>
<keyword evidence="2" id="KW-0378">Hydrolase</keyword>
<evidence type="ECO:0000256" key="5">
    <source>
        <dbReference type="SAM" id="MobiDB-lite"/>
    </source>
</evidence>
<dbReference type="GO" id="GO:0019433">
    <property type="term" value="P:triglyceride catabolic process"/>
    <property type="evidence" value="ECO:0007669"/>
    <property type="project" value="TreeGrafter"/>
</dbReference>
<feature type="domain" description="Alpha/beta hydrolase fold-3" evidence="6">
    <location>
        <begin position="450"/>
        <end position="590"/>
    </location>
</feature>
<feature type="compositionally biased region" description="Basic residues" evidence="5">
    <location>
        <begin position="215"/>
        <end position="234"/>
    </location>
</feature>